<name>A0ABU4BYQ5_RHOGO</name>
<gene>
    <name evidence="1" type="ORF">R3Q16_22165</name>
</gene>
<dbReference type="Proteomes" id="UP001185927">
    <property type="component" value="Unassembled WGS sequence"/>
</dbReference>
<comment type="caution">
    <text evidence="1">The sequence shown here is derived from an EMBL/GenBank/DDBJ whole genome shotgun (WGS) entry which is preliminary data.</text>
</comment>
<sequence length="136" mass="14934">MNEDAVYRGIYTPNLVSQGPVDTSDRTFDHWSLAFTSGLFKGVSSSEAERYLEVLSATLAGGSLTVVVRIFRSQGSARVSFEFALDALRSYFQPNDPETVALICIGTMIETWPRSGISDDLNEDLGLTVRVPPRNP</sequence>
<dbReference type="EMBL" id="JAWLKB010000010">
    <property type="protein sequence ID" value="MDV6269325.1"/>
    <property type="molecule type" value="Genomic_DNA"/>
</dbReference>
<organism evidence="1 2">
    <name type="scientific">Rhodococcus globerulus</name>
    <dbReference type="NCBI Taxonomy" id="33008"/>
    <lineage>
        <taxon>Bacteria</taxon>
        <taxon>Bacillati</taxon>
        <taxon>Actinomycetota</taxon>
        <taxon>Actinomycetes</taxon>
        <taxon>Mycobacteriales</taxon>
        <taxon>Nocardiaceae</taxon>
        <taxon>Rhodococcus</taxon>
    </lineage>
</organism>
<proteinExistence type="predicted"/>
<dbReference type="RefSeq" id="WP_317543804.1">
    <property type="nucleotide sequence ID" value="NZ_JAWLKB010000010.1"/>
</dbReference>
<reference evidence="1 2" key="1">
    <citation type="submission" date="2023-10" db="EMBL/GenBank/DDBJ databases">
        <title>Development of a sustainable strategy for remediation of hydrocarbon-contaminated territories based on the waste exchange concept.</title>
        <authorList>
            <person name="Krivoruchko A."/>
        </authorList>
    </citation>
    <scope>NUCLEOTIDE SEQUENCE [LARGE SCALE GENOMIC DNA]</scope>
    <source>
        <strain evidence="1 2">IEGM 1203</strain>
    </source>
</reference>
<keyword evidence="2" id="KW-1185">Reference proteome</keyword>
<accession>A0ABU4BYQ5</accession>
<evidence type="ECO:0000313" key="2">
    <source>
        <dbReference type="Proteomes" id="UP001185927"/>
    </source>
</evidence>
<protein>
    <submittedName>
        <fullName evidence="1">Uncharacterized protein</fullName>
    </submittedName>
</protein>
<evidence type="ECO:0000313" key="1">
    <source>
        <dbReference type="EMBL" id="MDV6269325.1"/>
    </source>
</evidence>